<reference evidence="1" key="1">
    <citation type="journal article" date="2015" name="Nature">
        <title>Complex archaea that bridge the gap between prokaryotes and eukaryotes.</title>
        <authorList>
            <person name="Spang A."/>
            <person name="Saw J.H."/>
            <person name="Jorgensen S.L."/>
            <person name="Zaremba-Niedzwiedzka K."/>
            <person name="Martijn J."/>
            <person name="Lind A.E."/>
            <person name="van Eijk R."/>
            <person name="Schleper C."/>
            <person name="Guy L."/>
            <person name="Ettema T.J."/>
        </authorList>
    </citation>
    <scope>NUCLEOTIDE SEQUENCE</scope>
</reference>
<evidence type="ECO:0000313" key="1">
    <source>
        <dbReference type="EMBL" id="KKM78622.1"/>
    </source>
</evidence>
<comment type="caution">
    <text evidence="1">The sequence shown here is derived from an EMBL/GenBank/DDBJ whole genome shotgun (WGS) entry which is preliminary data.</text>
</comment>
<sequence>MTNSPELPEWQEKYKTHLSILEEIKENQDLLQFDNRYIKILFDKKKEEKIRERLQKGKLVESLRLQKLN</sequence>
<proteinExistence type="predicted"/>
<organism evidence="1">
    <name type="scientific">marine sediment metagenome</name>
    <dbReference type="NCBI Taxonomy" id="412755"/>
    <lineage>
        <taxon>unclassified sequences</taxon>
        <taxon>metagenomes</taxon>
        <taxon>ecological metagenomes</taxon>
    </lineage>
</organism>
<dbReference type="AlphaFoldDB" id="A0A0F9NB70"/>
<protein>
    <submittedName>
        <fullName evidence="1">Uncharacterized protein</fullName>
    </submittedName>
</protein>
<name>A0A0F9NB70_9ZZZZ</name>
<gene>
    <name evidence="1" type="ORF">LCGC14_1358120</name>
</gene>
<dbReference type="EMBL" id="LAZR01008464">
    <property type="protein sequence ID" value="KKM78622.1"/>
    <property type="molecule type" value="Genomic_DNA"/>
</dbReference>
<accession>A0A0F9NB70</accession>